<evidence type="ECO:0000259" key="3">
    <source>
        <dbReference type="Pfam" id="PF19295"/>
    </source>
</evidence>
<dbReference type="AlphaFoldDB" id="H8KUZ3"/>
<sequence>MITTELTDIKSKVIAWFESLPVDLANAEQRKTALSNFLEGGFPTIKNEDWKYTSVNKIVNIPYELTTTSTGSFTQKELSQFPFTNLDVYYQVFINGHYNARLSNFPSTENGLTISHLSDPAAKELANKYFNTVAKNDSGFASLNTALTTDGTLIHLSPGKNLDKPLFLVFIADSRIETPLIQPRNIIVAEKNNELQLVELFLSIGENQSLTNSITEVLCGENAHIDYTKIHLEGDNNYHVATTQFELLRDASVSSHTLSIDGGFIRNNLNFVLKDKNCNVLLNGIYLPNRQQFMDNHTLVDHASPECYSNELYKGIVNDSGTAVFNGKIMVRRDAQKTNAYQRNMNMLLSTEGSVNTKPQLEIFADDVRCTHGATTGQIDEEAVFYLRSRGLSAENAKTLLMNAFADEIIEHLKVEDIKKKLKKLISAKLTQ</sequence>
<dbReference type="InterPro" id="IPR055346">
    <property type="entry name" value="Fe-S_cluster_assembly_SufBD"/>
</dbReference>
<organism evidence="4 5">
    <name type="scientific">Solitalea canadensis (strain ATCC 29591 / DSM 3403 / JCM 21819 / LMG 8368 / NBRC 15130 / NCIMB 12057 / USAM 9D)</name>
    <name type="common">Flexibacter canadensis</name>
    <dbReference type="NCBI Taxonomy" id="929556"/>
    <lineage>
        <taxon>Bacteria</taxon>
        <taxon>Pseudomonadati</taxon>
        <taxon>Bacteroidota</taxon>
        <taxon>Sphingobacteriia</taxon>
        <taxon>Sphingobacteriales</taxon>
        <taxon>Sphingobacteriaceae</taxon>
        <taxon>Solitalea</taxon>
    </lineage>
</organism>
<dbReference type="InterPro" id="IPR000825">
    <property type="entry name" value="SUF_FeS_clus_asmbl_SufBD_core"/>
</dbReference>
<protein>
    <submittedName>
        <fullName evidence="4">FeS assembly protein SufD</fullName>
    </submittedName>
</protein>
<evidence type="ECO:0000259" key="2">
    <source>
        <dbReference type="Pfam" id="PF01458"/>
    </source>
</evidence>
<dbReference type="STRING" id="929556.Solca_2659"/>
<dbReference type="SUPFAM" id="SSF101960">
    <property type="entry name" value="Stabilizer of iron transporter SufD"/>
    <property type="match status" value="1"/>
</dbReference>
<evidence type="ECO:0000313" key="4">
    <source>
        <dbReference type="EMBL" id="AFD07693.1"/>
    </source>
</evidence>
<evidence type="ECO:0000313" key="5">
    <source>
        <dbReference type="Proteomes" id="UP000007590"/>
    </source>
</evidence>
<name>H8KUZ3_SOLCM</name>
<dbReference type="OrthoDB" id="9768262at2"/>
<dbReference type="PANTHER" id="PTHR43575">
    <property type="entry name" value="PROTEIN ABCI7, CHLOROPLASTIC"/>
    <property type="match status" value="1"/>
</dbReference>
<dbReference type="InterPro" id="IPR037284">
    <property type="entry name" value="SUF_FeS_clus_asmbl_SufBD_sf"/>
</dbReference>
<feature type="domain" description="SUF system FeS cluster assembly SufBD core" evidence="2">
    <location>
        <begin position="179"/>
        <end position="405"/>
    </location>
</feature>
<keyword evidence="5" id="KW-1185">Reference proteome</keyword>
<feature type="domain" description="SUF system FeS cluster assembly SufBD N-terminal" evidence="3">
    <location>
        <begin position="28"/>
        <end position="166"/>
    </location>
</feature>
<dbReference type="Pfam" id="PF01458">
    <property type="entry name" value="SUFBD_core"/>
    <property type="match status" value="1"/>
</dbReference>
<proteinExistence type="inferred from homology"/>
<dbReference type="InterPro" id="IPR045595">
    <property type="entry name" value="SufBD_N"/>
</dbReference>
<dbReference type="KEGG" id="scn:Solca_2659"/>
<dbReference type="PANTHER" id="PTHR43575:SF1">
    <property type="entry name" value="PROTEIN ABCI7, CHLOROPLASTIC"/>
    <property type="match status" value="1"/>
</dbReference>
<dbReference type="InterPro" id="IPR011542">
    <property type="entry name" value="SUF_FeS_clus_asmbl_SufD"/>
</dbReference>
<dbReference type="Pfam" id="PF19295">
    <property type="entry name" value="SufBD_N"/>
    <property type="match status" value="1"/>
</dbReference>
<evidence type="ECO:0000256" key="1">
    <source>
        <dbReference type="ARBA" id="ARBA00043967"/>
    </source>
</evidence>
<dbReference type="RefSeq" id="WP_014680920.1">
    <property type="nucleotide sequence ID" value="NC_017770.1"/>
</dbReference>
<dbReference type="EMBL" id="CP003349">
    <property type="protein sequence ID" value="AFD07693.1"/>
    <property type="molecule type" value="Genomic_DNA"/>
</dbReference>
<dbReference type="HOGENOM" id="CLU_026231_5_2_10"/>
<gene>
    <name evidence="4" type="ordered locus">Solca_2659</name>
</gene>
<comment type="similarity">
    <text evidence="1">Belongs to the iron-sulfur cluster assembly SufBD family.</text>
</comment>
<dbReference type="NCBIfam" id="TIGR01981">
    <property type="entry name" value="sufD"/>
    <property type="match status" value="1"/>
</dbReference>
<accession>H8KUZ3</accession>
<dbReference type="Proteomes" id="UP000007590">
    <property type="component" value="Chromosome"/>
</dbReference>
<dbReference type="eggNOG" id="COG0719">
    <property type="taxonomic scope" value="Bacteria"/>
</dbReference>
<reference evidence="4" key="1">
    <citation type="submission" date="2012-02" db="EMBL/GenBank/DDBJ databases">
        <title>The complete genome of Solitalea canadensis DSM 3403.</title>
        <authorList>
            <consortium name="US DOE Joint Genome Institute (JGI-PGF)"/>
            <person name="Lucas S."/>
            <person name="Copeland A."/>
            <person name="Lapidus A."/>
            <person name="Glavina del Rio T."/>
            <person name="Dalin E."/>
            <person name="Tice H."/>
            <person name="Bruce D."/>
            <person name="Goodwin L."/>
            <person name="Pitluck S."/>
            <person name="Peters L."/>
            <person name="Ovchinnikova G."/>
            <person name="Lu M."/>
            <person name="Kyrpides N."/>
            <person name="Mavromatis K."/>
            <person name="Ivanova N."/>
            <person name="Brettin T."/>
            <person name="Detter J.C."/>
            <person name="Han C."/>
            <person name="Larimer F."/>
            <person name="Land M."/>
            <person name="Hauser L."/>
            <person name="Markowitz V."/>
            <person name="Cheng J.-F."/>
            <person name="Hugenholtz P."/>
            <person name="Woyke T."/>
            <person name="Wu D."/>
            <person name="Spring S."/>
            <person name="Schroeder M."/>
            <person name="Kopitz M."/>
            <person name="Brambilla E."/>
            <person name="Klenk H.-P."/>
            <person name="Eisen J.A."/>
        </authorList>
    </citation>
    <scope>NUCLEOTIDE SEQUENCE</scope>
    <source>
        <strain evidence="4">DSM 3403</strain>
    </source>
</reference>
<dbReference type="GO" id="GO:0016226">
    <property type="term" value="P:iron-sulfur cluster assembly"/>
    <property type="evidence" value="ECO:0007669"/>
    <property type="project" value="InterPro"/>
</dbReference>